<evidence type="ECO:0000313" key="1">
    <source>
        <dbReference type="EMBL" id="KAF7368179.1"/>
    </source>
</evidence>
<dbReference type="EMBL" id="JACAZI010000002">
    <property type="protein sequence ID" value="KAF7368179.1"/>
    <property type="molecule type" value="Genomic_DNA"/>
</dbReference>
<accession>A0A8H6Z0J4</accession>
<keyword evidence="2" id="KW-1185">Reference proteome</keyword>
<gene>
    <name evidence="1" type="ORF">MVEN_00137000</name>
</gene>
<protein>
    <submittedName>
        <fullName evidence="1">Uncharacterized protein</fullName>
    </submittedName>
</protein>
<proteinExistence type="predicted"/>
<dbReference type="Proteomes" id="UP000620124">
    <property type="component" value="Unassembled WGS sequence"/>
</dbReference>
<organism evidence="1 2">
    <name type="scientific">Mycena venus</name>
    <dbReference type="NCBI Taxonomy" id="2733690"/>
    <lineage>
        <taxon>Eukaryota</taxon>
        <taxon>Fungi</taxon>
        <taxon>Dikarya</taxon>
        <taxon>Basidiomycota</taxon>
        <taxon>Agaricomycotina</taxon>
        <taxon>Agaricomycetes</taxon>
        <taxon>Agaricomycetidae</taxon>
        <taxon>Agaricales</taxon>
        <taxon>Marasmiineae</taxon>
        <taxon>Mycenaceae</taxon>
        <taxon>Mycena</taxon>
    </lineage>
</organism>
<sequence>MYRFDMELPAGIVWTTHISGNGNEYRIGMLPDADAQAEDRAGKDATGGKFPKEDFGIDVKWSNGDMNWKTTSSDVQTTAAITQYDLYWKKGDVWPYMLWFTNTENYNYLFFDETGDSYRCNCWRRGNHWVQYRSDKPTIIFITGS</sequence>
<reference evidence="1" key="1">
    <citation type="submission" date="2020-05" db="EMBL/GenBank/DDBJ databases">
        <title>Mycena genomes resolve the evolution of fungal bioluminescence.</title>
        <authorList>
            <person name="Tsai I.J."/>
        </authorList>
    </citation>
    <scope>NUCLEOTIDE SEQUENCE</scope>
    <source>
        <strain evidence="1">CCC161011</strain>
    </source>
</reference>
<dbReference type="AlphaFoldDB" id="A0A8H6Z0J4"/>
<dbReference type="OrthoDB" id="2916431at2759"/>
<evidence type="ECO:0000313" key="2">
    <source>
        <dbReference type="Proteomes" id="UP000620124"/>
    </source>
</evidence>
<comment type="caution">
    <text evidence="1">The sequence shown here is derived from an EMBL/GenBank/DDBJ whole genome shotgun (WGS) entry which is preliminary data.</text>
</comment>
<name>A0A8H6Z0J4_9AGAR</name>